<dbReference type="InterPro" id="IPR037523">
    <property type="entry name" value="VOC_core"/>
</dbReference>
<gene>
    <name evidence="2" type="ORF">GCM10009554_59890</name>
</gene>
<accession>A0ABP4BT52</accession>
<evidence type="ECO:0000259" key="1">
    <source>
        <dbReference type="PROSITE" id="PS51819"/>
    </source>
</evidence>
<dbReference type="Gene3D" id="3.10.180.10">
    <property type="entry name" value="2,3-Dihydroxybiphenyl 1,2-Dioxygenase, domain 1"/>
    <property type="match status" value="1"/>
</dbReference>
<name>A0ABP4BT52_9ACTN</name>
<dbReference type="CDD" id="cd06587">
    <property type="entry name" value="VOC"/>
    <property type="match status" value="1"/>
</dbReference>
<sequence>MNEVVIRTLRFSNDVQAMRAFLETLGLRSRIESESGIWIDMVAGRGMIALHDAARSDTGGEPGQTRLTFEADDIDELLDRLDAAGFEDASIFDEAFGRVLTAKGPDGAGLWIDERPKDLYGYKLHDAHPDTRWSVTPMLGVPDRAGWERLLGILGGDNPELAGFRAAGALEVQIELTTSESLDAVAERLAATGYHASRDDGGLAVADPDGQIVRIRG</sequence>
<protein>
    <recommendedName>
        <fullName evidence="1">VOC domain-containing protein</fullName>
    </recommendedName>
</protein>
<evidence type="ECO:0000313" key="2">
    <source>
        <dbReference type="EMBL" id="GAA0954324.1"/>
    </source>
</evidence>
<comment type="caution">
    <text evidence="2">The sequence shown here is derived from an EMBL/GenBank/DDBJ whole genome shotgun (WGS) entry which is preliminary data.</text>
</comment>
<feature type="domain" description="VOC" evidence="1">
    <location>
        <begin position="1"/>
        <end position="115"/>
    </location>
</feature>
<dbReference type="Proteomes" id="UP001500542">
    <property type="component" value="Unassembled WGS sequence"/>
</dbReference>
<dbReference type="PROSITE" id="PS51819">
    <property type="entry name" value="VOC"/>
    <property type="match status" value="1"/>
</dbReference>
<dbReference type="EMBL" id="BAAAHK010000017">
    <property type="protein sequence ID" value="GAA0954324.1"/>
    <property type="molecule type" value="Genomic_DNA"/>
</dbReference>
<dbReference type="InterPro" id="IPR029068">
    <property type="entry name" value="Glyas_Bleomycin-R_OHBP_Dase"/>
</dbReference>
<evidence type="ECO:0000313" key="3">
    <source>
        <dbReference type="Proteomes" id="UP001500542"/>
    </source>
</evidence>
<dbReference type="RefSeq" id="WP_343977588.1">
    <property type="nucleotide sequence ID" value="NZ_BAAAHK010000017.1"/>
</dbReference>
<dbReference type="SUPFAM" id="SSF54593">
    <property type="entry name" value="Glyoxalase/Bleomycin resistance protein/Dihydroxybiphenyl dioxygenase"/>
    <property type="match status" value="1"/>
</dbReference>
<keyword evidence="3" id="KW-1185">Reference proteome</keyword>
<reference evidence="3" key="1">
    <citation type="journal article" date="2019" name="Int. J. Syst. Evol. Microbiol.">
        <title>The Global Catalogue of Microorganisms (GCM) 10K type strain sequencing project: providing services to taxonomists for standard genome sequencing and annotation.</title>
        <authorList>
            <consortium name="The Broad Institute Genomics Platform"/>
            <consortium name="The Broad Institute Genome Sequencing Center for Infectious Disease"/>
            <person name="Wu L."/>
            <person name="Ma J."/>
        </authorList>
    </citation>
    <scope>NUCLEOTIDE SEQUENCE [LARGE SCALE GENOMIC DNA]</scope>
    <source>
        <strain evidence="3">JCM 10977</strain>
    </source>
</reference>
<organism evidence="2 3">
    <name type="scientific">Kribbella koreensis</name>
    <dbReference type="NCBI Taxonomy" id="57909"/>
    <lineage>
        <taxon>Bacteria</taxon>
        <taxon>Bacillati</taxon>
        <taxon>Actinomycetota</taxon>
        <taxon>Actinomycetes</taxon>
        <taxon>Propionibacteriales</taxon>
        <taxon>Kribbellaceae</taxon>
        <taxon>Kribbella</taxon>
    </lineage>
</organism>
<proteinExistence type="predicted"/>